<dbReference type="InterPro" id="IPR025620">
    <property type="entry name" value="YlaH"/>
</dbReference>
<dbReference type="Proteomes" id="UP000031563">
    <property type="component" value="Unassembled WGS sequence"/>
</dbReference>
<feature type="transmembrane region" description="Helical" evidence="1">
    <location>
        <begin position="24"/>
        <end position="42"/>
    </location>
</feature>
<keyword evidence="1" id="KW-0472">Membrane</keyword>
<keyword evidence="1" id="KW-0812">Transmembrane</keyword>
<keyword evidence="1" id="KW-1133">Transmembrane helix</keyword>
<reference evidence="2" key="1">
    <citation type="submission" date="2015-02" db="EMBL/GenBank/DDBJ databases">
        <title>Genome Assembly of Bacillaceae bacterium MTCC 8252.</title>
        <authorList>
            <person name="Verma A."/>
            <person name="Khatri I."/>
            <person name="Mual P."/>
            <person name="Subramanian S."/>
            <person name="Krishnamurthi S."/>
        </authorList>
    </citation>
    <scope>NUCLEOTIDE SEQUENCE [LARGE SCALE GENOMIC DNA]</scope>
    <source>
        <strain evidence="2">MTCC 8252</strain>
    </source>
</reference>
<protein>
    <recommendedName>
        <fullName evidence="4">YlaH-like protein</fullName>
    </recommendedName>
</protein>
<accession>A0A0F5IAM6</accession>
<dbReference type="EMBL" id="JWIR02000012">
    <property type="protein sequence ID" value="KKB42222.1"/>
    <property type="molecule type" value="Genomic_DNA"/>
</dbReference>
<dbReference type="RefSeq" id="WP_082090053.1">
    <property type="nucleotide sequence ID" value="NZ_JWIQ02000031.1"/>
</dbReference>
<keyword evidence="3" id="KW-1185">Reference proteome</keyword>
<gene>
    <name evidence="2" type="ORF">QY95_00071</name>
</gene>
<dbReference type="STRING" id="1221996.QY95_00071"/>
<dbReference type="OrthoDB" id="2680377at2"/>
<evidence type="ECO:0000256" key="1">
    <source>
        <dbReference type="SAM" id="Phobius"/>
    </source>
</evidence>
<evidence type="ECO:0000313" key="2">
    <source>
        <dbReference type="EMBL" id="KKB42222.1"/>
    </source>
</evidence>
<feature type="transmembrane region" description="Helical" evidence="1">
    <location>
        <begin position="49"/>
        <end position="69"/>
    </location>
</feature>
<evidence type="ECO:0000313" key="3">
    <source>
        <dbReference type="Proteomes" id="UP000031563"/>
    </source>
</evidence>
<evidence type="ECO:0008006" key="4">
    <source>
        <dbReference type="Google" id="ProtNLM"/>
    </source>
</evidence>
<organism evidence="2 3">
    <name type="scientific">Bacillus thermotolerans</name>
    <name type="common">Quasibacillus thermotolerans</name>
    <dbReference type="NCBI Taxonomy" id="1221996"/>
    <lineage>
        <taxon>Bacteria</taxon>
        <taxon>Bacillati</taxon>
        <taxon>Bacillota</taxon>
        <taxon>Bacilli</taxon>
        <taxon>Bacillales</taxon>
        <taxon>Bacillaceae</taxon>
        <taxon>Bacillus</taxon>
    </lineage>
</organism>
<name>A0A0F5IAM6_BACTR</name>
<proteinExistence type="predicted"/>
<dbReference type="Pfam" id="PF14036">
    <property type="entry name" value="YlaH"/>
    <property type="match status" value="1"/>
</dbReference>
<sequence>MEGLEHVSPLLGALVQLIGVNGAVWVYWAAIILLCIVVYNLGFAKKLSVIQNIVIYVSLIAGSLLLLILSYQLPVVESLFVAALVLGVYKLRLKLHKQENEEGQDHSV</sequence>
<comment type="caution">
    <text evidence="2">The sequence shown here is derived from an EMBL/GenBank/DDBJ whole genome shotgun (WGS) entry which is preliminary data.</text>
</comment>
<dbReference type="AlphaFoldDB" id="A0A0F5IAM6"/>